<gene>
    <name evidence="18" type="ORF">U14_03514</name>
</gene>
<evidence type="ECO:0000256" key="10">
    <source>
        <dbReference type="ARBA" id="ARBA00023284"/>
    </source>
</evidence>
<dbReference type="InterPro" id="IPR050151">
    <property type="entry name" value="Class-I_Pyr_Nuc-Dis_Oxidored"/>
</dbReference>
<comment type="cofactor">
    <cofactor evidence="13 15">
        <name>FAD</name>
        <dbReference type="ChEBI" id="CHEBI:57692"/>
    </cofactor>
    <text evidence="13 15">Binds 1 FAD per subunit.</text>
</comment>
<dbReference type="PIRSF" id="PIRSF000350">
    <property type="entry name" value="Mercury_reductase_MerA"/>
    <property type="match status" value="1"/>
</dbReference>
<comment type="miscellaneous">
    <text evidence="15">The active site is a redox-active disulfide bond.</text>
</comment>
<evidence type="ECO:0000256" key="5">
    <source>
        <dbReference type="ARBA" id="ARBA00022630"/>
    </source>
</evidence>
<keyword evidence="6 13" id="KW-0274">FAD</keyword>
<keyword evidence="5 15" id="KW-0285">Flavoprotein</keyword>
<feature type="binding site" evidence="13">
    <location>
        <begin position="176"/>
        <end position="183"/>
    </location>
    <ligand>
        <name>NAD(+)</name>
        <dbReference type="ChEBI" id="CHEBI:57540"/>
    </ligand>
</feature>
<dbReference type="FunFam" id="3.30.390.30:FF:000001">
    <property type="entry name" value="Dihydrolipoyl dehydrogenase"/>
    <property type="match status" value="1"/>
</dbReference>
<evidence type="ECO:0000256" key="7">
    <source>
        <dbReference type="ARBA" id="ARBA00023002"/>
    </source>
</evidence>
<comment type="catalytic activity">
    <reaction evidence="11 15">
        <text>N(6)-[(R)-dihydrolipoyl]-L-lysyl-[protein] + NAD(+) = N(6)-[(R)-lipoyl]-L-lysyl-[protein] + NADH + H(+)</text>
        <dbReference type="Rhea" id="RHEA:15045"/>
        <dbReference type="Rhea" id="RHEA-COMP:10474"/>
        <dbReference type="Rhea" id="RHEA-COMP:10475"/>
        <dbReference type="ChEBI" id="CHEBI:15378"/>
        <dbReference type="ChEBI" id="CHEBI:57540"/>
        <dbReference type="ChEBI" id="CHEBI:57945"/>
        <dbReference type="ChEBI" id="CHEBI:83099"/>
        <dbReference type="ChEBI" id="CHEBI:83100"/>
        <dbReference type="EC" id="1.8.1.4"/>
    </reaction>
</comment>
<organism evidence="18">
    <name type="scientific">Candidatus Moduliflexus flocculans</name>
    <dbReference type="NCBI Taxonomy" id="1499966"/>
    <lineage>
        <taxon>Bacteria</taxon>
        <taxon>Candidatus Moduliflexota</taxon>
        <taxon>Candidatus Moduliflexia</taxon>
        <taxon>Candidatus Moduliflexales</taxon>
        <taxon>Candidatus Moduliflexaceae</taxon>
    </lineage>
</organism>
<dbReference type="InterPro" id="IPR016156">
    <property type="entry name" value="FAD/NAD-linked_Rdtase_dimer_sf"/>
</dbReference>
<evidence type="ECO:0000256" key="15">
    <source>
        <dbReference type="RuleBase" id="RU003692"/>
    </source>
</evidence>
<feature type="binding site" evidence="13">
    <location>
        <position position="303"/>
    </location>
    <ligand>
        <name>FAD</name>
        <dbReference type="ChEBI" id="CHEBI:57692"/>
    </ligand>
</feature>
<evidence type="ECO:0000256" key="3">
    <source>
        <dbReference type="ARBA" id="ARBA00012608"/>
    </source>
</evidence>
<keyword evidence="9" id="KW-1015">Disulfide bond</keyword>
<dbReference type="GO" id="GO:0006103">
    <property type="term" value="P:2-oxoglutarate metabolic process"/>
    <property type="evidence" value="ECO:0007669"/>
    <property type="project" value="TreeGrafter"/>
</dbReference>
<reference evidence="18" key="1">
    <citation type="journal article" date="2015" name="PeerJ">
        <title>First genomic representation of candidate bacterial phylum KSB3 points to enhanced environmental sensing as a trigger of wastewater bulking.</title>
        <authorList>
            <person name="Sekiguchi Y."/>
            <person name="Ohashi A."/>
            <person name="Parks D.H."/>
            <person name="Yamauchi T."/>
            <person name="Tyson G.W."/>
            <person name="Hugenholtz P."/>
        </authorList>
    </citation>
    <scope>NUCLEOTIDE SEQUENCE [LARGE SCALE GENOMIC DNA]</scope>
</reference>
<dbReference type="SUPFAM" id="SSF55424">
    <property type="entry name" value="FAD/NAD-linked reductases, dimerisation (C-terminal) domain"/>
    <property type="match status" value="1"/>
</dbReference>
<dbReference type="Gene3D" id="3.30.390.30">
    <property type="match status" value="1"/>
</dbReference>
<dbReference type="PRINTS" id="PR00411">
    <property type="entry name" value="PNDRDTASEI"/>
</dbReference>
<dbReference type="InterPro" id="IPR036188">
    <property type="entry name" value="FAD/NAD-bd_sf"/>
</dbReference>
<feature type="binding site" evidence="13">
    <location>
        <begin position="309"/>
        <end position="312"/>
    </location>
    <ligand>
        <name>FAD</name>
        <dbReference type="ChEBI" id="CHEBI:57692"/>
    </ligand>
</feature>
<dbReference type="AlphaFoldDB" id="A0A081BPE7"/>
<dbReference type="GO" id="GO:0004148">
    <property type="term" value="F:dihydrolipoyl dehydrogenase (NADH) activity"/>
    <property type="evidence" value="ECO:0007669"/>
    <property type="project" value="UniProtKB-EC"/>
</dbReference>
<evidence type="ECO:0000256" key="14">
    <source>
        <dbReference type="PIRSR" id="PIRSR000350-4"/>
    </source>
</evidence>
<evidence type="ECO:0000313" key="18">
    <source>
        <dbReference type="EMBL" id="GAK52263.1"/>
    </source>
</evidence>
<evidence type="ECO:0000256" key="13">
    <source>
        <dbReference type="PIRSR" id="PIRSR000350-3"/>
    </source>
</evidence>
<evidence type="ECO:0000256" key="6">
    <source>
        <dbReference type="ARBA" id="ARBA00022827"/>
    </source>
</evidence>
<name>A0A081BPE7_9BACT</name>
<dbReference type="SUPFAM" id="SSF51905">
    <property type="entry name" value="FAD/NAD(P)-binding domain"/>
    <property type="match status" value="1"/>
</dbReference>
<dbReference type="InterPro" id="IPR004099">
    <property type="entry name" value="Pyr_nucl-diS_OxRdtase_dimer"/>
</dbReference>
<dbReference type="PANTHER" id="PTHR22912">
    <property type="entry name" value="DISULFIDE OXIDOREDUCTASE"/>
    <property type="match status" value="1"/>
</dbReference>
<feature type="binding site" evidence="13">
    <location>
        <begin position="139"/>
        <end position="141"/>
    </location>
    <ligand>
        <name>FAD</name>
        <dbReference type="ChEBI" id="CHEBI:57692"/>
    </ligand>
</feature>
<evidence type="ECO:0000256" key="12">
    <source>
        <dbReference type="PIRSR" id="PIRSR000350-2"/>
    </source>
</evidence>
<dbReference type="EMBL" id="DF820458">
    <property type="protein sequence ID" value="GAK52263.1"/>
    <property type="molecule type" value="Genomic_DNA"/>
</dbReference>
<dbReference type="GO" id="GO:0005737">
    <property type="term" value="C:cytoplasm"/>
    <property type="evidence" value="ECO:0007669"/>
    <property type="project" value="UniProtKB-SubCell"/>
</dbReference>
<proteinExistence type="inferred from homology"/>
<evidence type="ECO:0000256" key="1">
    <source>
        <dbReference type="ARBA" id="ARBA00004496"/>
    </source>
</evidence>
<keyword evidence="10 15" id="KW-0676">Redox-active center</keyword>
<keyword evidence="8 13" id="KW-0520">NAD</keyword>
<dbReference type="InterPro" id="IPR006258">
    <property type="entry name" value="Lipoamide_DH"/>
</dbReference>
<feature type="binding site" evidence="13">
    <location>
        <position position="199"/>
    </location>
    <ligand>
        <name>NAD(+)</name>
        <dbReference type="ChEBI" id="CHEBI:57540"/>
    </ligand>
</feature>
<dbReference type="Gene3D" id="3.50.50.60">
    <property type="entry name" value="FAD/NAD(P)-binding domain"/>
    <property type="match status" value="2"/>
</dbReference>
<evidence type="ECO:0000256" key="4">
    <source>
        <dbReference type="ARBA" id="ARBA00022490"/>
    </source>
</evidence>
<comment type="subcellular location">
    <subcellularLocation>
        <location evidence="1">Cytoplasm</location>
    </subcellularLocation>
</comment>
<keyword evidence="19" id="KW-1185">Reference proteome</keyword>
<dbReference type="GO" id="GO:0050660">
    <property type="term" value="F:flavin adenine dinucleotide binding"/>
    <property type="evidence" value="ECO:0007669"/>
    <property type="project" value="InterPro"/>
</dbReference>
<dbReference type="Proteomes" id="UP000030700">
    <property type="component" value="Unassembled WGS sequence"/>
</dbReference>
<evidence type="ECO:0000256" key="11">
    <source>
        <dbReference type="ARBA" id="ARBA00049187"/>
    </source>
</evidence>
<evidence type="ECO:0000313" key="19">
    <source>
        <dbReference type="Proteomes" id="UP000030700"/>
    </source>
</evidence>
<keyword evidence="4" id="KW-0963">Cytoplasm</keyword>
<feature type="domain" description="Pyridine nucleotide-disulphide oxidoreductase dimerisation" evidence="16">
    <location>
        <begin position="337"/>
        <end position="446"/>
    </location>
</feature>
<feature type="domain" description="FAD/NAD(P)-binding" evidence="17">
    <location>
        <begin position="3"/>
        <end position="318"/>
    </location>
</feature>
<dbReference type="Pfam" id="PF07992">
    <property type="entry name" value="Pyr_redox_2"/>
    <property type="match status" value="1"/>
</dbReference>
<accession>A0A081BPE7</accession>
<dbReference type="EC" id="1.8.1.4" evidence="3 15"/>
<evidence type="ECO:0000259" key="17">
    <source>
        <dbReference type="Pfam" id="PF07992"/>
    </source>
</evidence>
<comment type="similarity">
    <text evidence="2 15">Belongs to the class-I pyridine nucleotide-disulfide oxidoreductase family.</text>
</comment>
<keyword evidence="13" id="KW-0547">Nucleotide-binding</keyword>
<evidence type="ECO:0000259" key="16">
    <source>
        <dbReference type="Pfam" id="PF02852"/>
    </source>
</evidence>
<evidence type="ECO:0000256" key="2">
    <source>
        <dbReference type="ARBA" id="ARBA00007532"/>
    </source>
</evidence>
<dbReference type="PROSITE" id="PS00076">
    <property type="entry name" value="PYRIDINE_REDOX_1"/>
    <property type="match status" value="1"/>
</dbReference>
<dbReference type="NCBIfam" id="TIGR01350">
    <property type="entry name" value="lipoamide_DH"/>
    <property type="match status" value="1"/>
</dbReference>
<evidence type="ECO:0000256" key="9">
    <source>
        <dbReference type="ARBA" id="ARBA00023157"/>
    </source>
</evidence>
<dbReference type="InterPro" id="IPR001100">
    <property type="entry name" value="Pyr_nuc-diS_OxRdtase"/>
</dbReference>
<dbReference type="InterPro" id="IPR012999">
    <property type="entry name" value="Pyr_OxRdtase_I_AS"/>
</dbReference>
<protein>
    <recommendedName>
        <fullName evidence="3 15">Dihydrolipoyl dehydrogenase</fullName>
        <ecNumber evidence="3 15">1.8.1.4</ecNumber>
    </recommendedName>
</protein>
<feature type="binding site" evidence="13">
    <location>
        <position position="50"/>
    </location>
    <ligand>
        <name>FAD</name>
        <dbReference type="ChEBI" id="CHEBI:57692"/>
    </ligand>
</feature>
<keyword evidence="7 15" id="KW-0560">Oxidoreductase</keyword>
<feature type="disulfide bond" description="Redox-active" evidence="14">
    <location>
        <begin position="41"/>
        <end position="46"/>
    </location>
</feature>
<dbReference type="PANTHER" id="PTHR22912:SF217">
    <property type="entry name" value="DIHYDROLIPOYL DEHYDROGENASE"/>
    <property type="match status" value="1"/>
</dbReference>
<evidence type="ECO:0000256" key="8">
    <source>
        <dbReference type="ARBA" id="ARBA00023027"/>
    </source>
</evidence>
<dbReference type="PRINTS" id="PR00368">
    <property type="entry name" value="FADPNR"/>
</dbReference>
<dbReference type="HOGENOM" id="CLU_016755_0_3_0"/>
<feature type="active site" description="Proton acceptor" evidence="12">
    <location>
        <position position="436"/>
    </location>
</feature>
<dbReference type="InterPro" id="IPR023753">
    <property type="entry name" value="FAD/NAD-binding_dom"/>
</dbReference>
<dbReference type="STRING" id="1499966.U14_03514"/>
<dbReference type="Pfam" id="PF02852">
    <property type="entry name" value="Pyr_redox_dim"/>
    <property type="match status" value="1"/>
</dbReference>
<sequence>MQYDLVIIGSGPAGYVGAVRAAKYGLKTAIIEKETTLGGTCLNWGCIPTKTLLKTAKVIHTIHEAADYGVNIKASDITVDFSKVMGRKDKVVARIVKGVDFLMKNNKIDVIRGEASFVDKQTIKTPQGNITAKNVIIATGSSPARPPIPGLDSPKAITSRQILSLTERPQRLVIIGAGVIGMEFASFFSALGTQVTVIEMLDEVLPMVDPEIAGLLKRKLSKEGITFNLSSKVTKVSDGTVFFTDAKGQEHSVEADKILLSIGVVPNTAGLNLEKIGVKIERRAIVTNERMQTNVPGIYAAGDVNGVWMLAHKASREAEVAVDNIAGTPTVMQYRAVPSCIYTSPEIATVGLSEKDAKAQGIAYKLGKYDLVANGRFLGENDGERGVIKVLVGKQHGELLGAHIFAPYASELLTVATQGIESELLIEDFDATMFPHPTICEAVREAIVSTHES</sequence>
<feature type="binding site" evidence="13">
    <location>
        <position position="263"/>
    </location>
    <ligand>
        <name>NAD(+)</name>
        <dbReference type="ChEBI" id="CHEBI:57540"/>
    </ligand>
</feature>